<dbReference type="EMBL" id="CAJOBO010003771">
    <property type="protein sequence ID" value="CAF4502802.1"/>
    <property type="molecule type" value="Genomic_DNA"/>
</dbReference>
<dbReference type="Proteomes" id="UP000663833">
    <property type="component" value="Unassembled WGS sequence"/>
</dbReference>
<proteinExistence type="predicted"/>
<evidence type="ECO:0000259" key="1">
    <source>
        <dbReference type="Pfam" id="PF15520"/>
    </source>
</evidence>
<dbReference type="Gene3D" id="2.180.10.10">
    <property type="entry name" value="RHS repeat-associated core"/>
    <property type="match status" value="1"/>
</dbReference>
<dbReference type="Proteomes" id="UP000663825">
    <property type="component" value="Unassembled WGS sequence"/>
</dbReference>
<gene>
    <name evidence="4" type="ORF">HFQ381_LOCUS27896</name>
    <name evidence="3" type="ORF">LUA448_LOCUS23861</name>
    <name evidence="2" type="ORF">TIS948_LOCUS18602</name>
</gene>
<name>A0A820VNS8_9BILA</name>
<dbReference type="Pfam" id="PF15520">
    <property type="entry name" value="Ntox10"/>
    <property type="match status" value="1"/>
</dbReference>
<comment type="caution">
    <text evidence="4">The sequence shown here is derived from an EMBL/GenBank/DDBJ whole genome shotgun (WGS) entry which is preliminary data.</text>
</comment>
<organism evidence="4 5">
    <name type="scientific">Rotaria socialis</name>
    <dbReference type="NCBI Taxonomy" id="392032"/>
    <lineage>
        <taxon>Eukaryota</taxon>
        <taxon>Metazoa</taxon>
        <taxon>Spiralia</taxon>
        <taxon>Gnathifera</taxon>
        <taxon>Rotifera</taxon>
        <taxon>Eurotatoria</taxon>
        <taxon>Bdelloidea</taxon>
        <taxon>Philodinida</taxon>
        <taxon>Philodinidae</taxon>
        <taxon>Rotaria</taxon>
    </lineage>
</organism>
<dbReference type="Proteomes" id="UP000663851">
    <property type="component" value="Unassembled WGS sequence"/>
</dbReference>
<protein>
    <recommendedName>
        <fullName evidence="1">Novel toxin 10 domain-containing protein</fullName>
    </recommendedName>
</protein>
<dbReference type="EMBL" id="CAJNYD010003111">
    <property type="protein sequence ID" value="CAF3478412.1"/>
    <property type="molecule type" value="Genomic_DNA"/>
</dbReference>
<sequence length="335" mass="34661">MTTISDRKLLTGASYSPVVQTATDYYAFGAPIAERSFNAGQYRYGFNTQEKTDEIAGPGNHTTALFWEYDTRSGRRWNLDPKPQVSISDYAVNGNNPILNNDPNGDWCIPCLTAGAGALIGAGVEAGTQLYQTGKINNWKAVGGAAVQGAVTGFAAGATGGASLFSTIAVSGAANALGGAASNAMQGKAVTTKTVATDIVVGLATGGVGYGIGKVAGAVGSKINNPVPSRVARVVPYTEENITHIGRSSSNDVFVTNPSDIRGLNSIQIAEKLTIPKSPTGFKVFEFRTPDGIASPINRTNLGFVGQGKTAGGASEFVVPNQQIPKDVKTTIVKP</sequence>
<evidence type="ECO:0000313" key="5">
    <source>
        <dbReference type="Proteomes" id="UP000663851"/>
    </source>
</evidence>
<evidence type="ECO:0000313" key="2">
    <source>
        <dbReference type="EMBL" id="CAF3303872.1"/>
    </source>
</evidence>
<evidence type="ECO:0000313" key="4">
    <source>
        <dbReference type="EMBL" id="CAF4502802.1"/>
    </source>
</evidence>
<accession>A0A820VNS8</accession>
<dbReference type="AlphaFoldDB" id="A0A820VNS8"/>
<dbReference type="EMBL" id="CAJNXB010003261">
    <property type="protein sequence ID" value="CAF3303872.1"/>
    <property type="molecule type" value="Genomic_DNA"/>
</dbReference>
<feature type="domain" description="Novel toxin 10" evidence="1">
    <location>
        <begin position="177"/>
        <end position="334"/>
    </location>
</feature>
<dbReference type="InterPro" id="IPR029122">
    <property type="entry name" value="Ntox10"/>
</dbReference>
<evidence type="ECO:0000313" key="3">
    <source>
        <dbReference type="EMBL" id="CAF3478412.1"/>
    </source>
</evidence>
<reference evidence="4" key="1">
    <citation type="submission" date="2021-02" db="EMBL/GenBank/DDBJ databases">
        <authorList>
            <person name="Nowell W R."/>
        </authorList>
    </citation>
    <scope>NUCLEOTIDE SEQUENCE</scope>
</reference>